<dbReference type="PANTHER" id="PTHR44942:SF4">
    <property type="entry name" value="METHYLTRANSFERASE TYPE 11 DOMAIN-CONTAINING PROTEIN"/>
    <property type="match status" value="1"/>
</dbReference>
<reference evidence="6" key="1">
    <citation type="submission" date="2023-07" db="EMBL/GenBank/DDBJ databases">
        <authorList>
            <person name="Yue Y."/>
        </authorList>
    </citation>
    <scope>NUCLEOTIDE SEQUENCE [LARGE SCALE GENOMIC DNA]</scope>
    <source>
        <strain evidence="6">2Y89</strain>
    </source>
</reference>
<keyword evidence="3" id="KW-0808">Transferase</keyword>
<protein>
    <submittedName>
        <fullName evidence="5">Class I SAM-dependent methyltransferase</fullName>
    </submittedName>
</protein>
<dbReference type="InterPro" id="IPR029063">
    <property type="entry name" value="SAM-dependent_MTases_sf"/>
</dbReference>
<evidence type="ECO:0000259" key="4">
    <source>
        <dbReference type="Pfam" id="PF08241"/>
    </source>
</evidence>
<dbReference type="Proteomes" id="UP001198402">
    <property type="component" value="Unassembled WGS sequence"/>
</dbReference>
<accession>A0ABS7XWP3</accession>
<dbReference type="Gene3D" id="3.40.50.150">
    <property type="entry name" value="Vaccinia Virus protein VP39"/>
    <property type="match status" value="1"/>
</dbReference>
<organism evidence="5 6">
    <name type="scientific">Winogradskyella vincentii</name>
    <dbReference type="NCBI Taxonomy" id="2877122"/>
    <lineage>
        <taxon>Bacteria</taxon>
        <taxon>Pseudomonadati</taxon>
        <taxon>Bacteroidota</taxon>
        <taxon>Flavobacteriia</taxon>
        <taxon>Flavobacteriales</taxon>
        <taxon>Flavobacteriaceae</taxon>
        <taxon>Winogradskyella</taxon>
    </lineage>
</organism>
<keyword evidence="2 5" id="KW-0489">Methyltransferase</keyword>
<evidence type="ECO:0000313" key="6">
    <source>
        <dbReference type="Proteomes" id="UP001198402"/>
    </source>
</evidence>
<name>A0ABS7XWP3_9FLAO</name>
<dbReference type="GO" id="GO:0008168">
    <property type="term" value="F:methyltransferase activity"/>
    <property type="evidence" value="ECO:0007669"/>
    <property type="project" value="UniProtKB-KW"/>
</dbReference>
<feature type="domain" description="Methyltransferase type 11" evidence="4">
    <location>
        <begin position="39"/>
        <end position="130"/>
    </location>
</feature>
<proteinExistence type="inferred from homology"/>
<dbReference type="CDD" id="cd02440">
    <property type="entry name" value="AdoMet_MTases"/>
    <property type="match status" value="1"/>
</dbReference>
<dbReference type="GO" id="GO:0032259">
    <property type="term" value="P:methylation"/>
    <property type="evidence" value="ECO:0007669"/>
    <property type="project" value="UniProtKB-KW"/>
</dbReference>
<dbReference type="Pfam" id="PF08241">
    <property type="entry name" value="Methyltransf_11"/>
    <property type="match status" value="1"/>
</dbReference>
<evidence type="ECO:0000256" key="2">
    <source>
        <dbReference type="ARBA" id="ARBA00022603"/>
    </source>
</evidence>
<dbReference type="RefSeq" id="WP_224477003.1">
    <property type="nucleotide sequence ID" value="NZ_JAIUJS010000001.1"/>
</dbReference>
<dbReference type="InterPro" id="IPR013216">
    <property type="entry name" value="Methyltransf_11"/>
</dbReference>
<dbReference type="SUPFAM" id="SSF53335">
    <property type="entry name" value="S-adenosyl-L-methionine-dependent methyltransferases"/>
    <property type="match status" value="1"/>
</dbReference>
<comment type="caution">
    <text evidence="5">The sequence shown here is derived from an EMBL/GenBank/DDBJ whole genome shotgun (WGS) entry which is preliminary data.</text>
</comment>
<dbReference type="PANTHER" id="PTHR44942">
    <property type="entry name" value="METHYLTRANSF_11 DOMAIN-CONTAINING PROTEIN"/>
    <property type="match status" value="1"/>
</dbReference>
<sequence length="266" mass="30509">MTAKYDKIGSDYNLTRKADTYLTKQLIYHLQPTKTGKYLDIGCGTGNYTNELQKKGFDFIGIDPSEVMLEKAKLRNSQVLWQIGSAENIGLPDSYVDGIIASLTIHHWTDLKTGFSELYKVLKPEGRIVIFTSIPKQMKGYWLNHYFPKMLLDSMVQMPTLENVKTAMNDARFEFLETHKYFIQPNLEDQFLYCGKTNPELYFDEQIRNGISSFSSLSNRSEVAKGLSQLKKDIDTGKVDEIIKSYENDFGDYLYIIGKKSTCKFA</sequence>
<evidence type="ECO:0000256" key="3">
    <source>
        <dbReference type="ARBA" id="ARBA00022679"/>
    </source>
</evidence>
<dbReference type="InterPro" id="IPR051052">
    <property type="entry name" value="Diverse_substrate_MTase"/>
</dbReference>
<dbReference type="EMBL" id="JAIUJS010000001">
    <property type="protein sequence ID" value="MCA0152063.1"/>
    <property type="molecule type" value="Genomic_DNA"/>
</dbReference>
<evidence type="ECO:0000256" key="1">
    <source>
        <dbReference type="ARBA" id="ARBA00008361"/>
    </source>
</evidence>
<comment type="similarity">
    <text evidence="1">Belongs to the methyltransferase superfamily.</text>
</comment>
<evidence type="ECO:0000313" key="5">
    <source>
        <dbReference type="EMBL" id="MCA0152063.1"/>
    </source>
</evidence>
<gene>
    <name evidence="5" type="ORF">LBV24_02470</name>
</gene>
<keyword evidence="6" id="KW-1185">Reference proteome</keyword>